<evidence type="ECO:0000256" key="3">
    <source>
        <dbReference type="PROSITE-ProRule" id="PRU00339"/>
    </source>
</evidence>
<dbReference type="Proteomes" id="UP000187455">
    <property type="component" value="Unassembled WGS sequence"/>
</dbReference>
<feature type="compositionally biased region" description="Basic and acidic residues" evidence="4">
    <location>
        <begin position="1407"/>
        <end position="1417"/>
    </location>
</feature>
<dbReference type="EMBL" id="LSSL01000347">
    <property type="protein sequence ID" value="OLY84813.1"/>
    <property type="molecule type" value="Genomic_DNA"/>
</dbReference>
<feature type="compositionally biased region" description="Polar residues" evidence="4">
    <location>
        <begin position="1265"/>
        <end position="1283"/>
    </location>
</feature>
<feature type="compositionally biased region" description="Polar residues" evidence="4">
    <location>
        <begin position="1014"/>
        <end position="1030"/>
    </location>
</feature>
<dbReference type="GO" id="GO:0006355">
    <property type="term" value="P:regulation of DNA-templated transcription"/>
    <property type="evidence" value="ECO:0007669"/>
    <property type="project" value="InterPro"/>
</dbReference>
<dbReference type="Pfam" id="PF13181">
    <property type="entry name" value="TPR_8"/>
    <property type="match status" value="2"/>
</dbReference>
<dbReference type="InterPro" id="IPR031101">
    <property type="entry name" value="Ctr9"/>
</dbReference>
<feature type="compositionally biased region" description="Low complexity" evidence="4">
    <location>
        <begin position="826"/>
        <end position="845"/>
    </location>
</feature>
<dbReference type="OrthoDB" id="343875at2759"/>
<comment type="caution">
    <text evidence="5">The sequence shown here is derived from an EMBL/GenBank/DDBJ whole genome shotgun (WGS) entry which is preliminary data.</text>
</comment>
<gene>
    <name evidence="5" type="ORF">AYI68_g1012</name>
</gene>
<dbReference type="PANTHER" id="PTHR14027">
    <property type="entry name" value="RNA POLYMERASE-ASSOCIATED PROTEIN CTR9"/>
    <property type="match status" value="1"/>
</dbReference>
<feature type="region of interest" description="Disordered" evidence="4">
    <location>
        <begin position="826"/>
        <end position="851"/>
    </location>
</feature>
<organism evidence="5 6">
    <name type="scientific">Smittium mucronatum</name>
    <dbReference type="NCBI Taxonomy" id="133383"/>
    <lineage>
        <taxon>Eukaryota</taxon>
        <taxon>Fungi</taxon>
        <taxon>Fungi incertae sedis</taxon>
        <taxon>Zoopagomycota</taxon>
        <taxon>Kickxellomycotina</taxon>
        <taxon>Harpellomycetes</taxon>
        <taxon>Harpellales</taxon>
        <taxon>Legeriomycetaceae</taxon>
        <taxon>Smittium</taxon>
    </lineage>
</organism>
<feature type="compositionally biased region" description="Polar residues" evidence="4">
    <location>
        <begin position="1344"/>
        <end position="1360"/>
    </location>
</feature>
<dbReference type="PANTHER" id="PTHR14027:SF2">
    <property type="entry name" value="RNA POLYMERASE-ASSOCIATED PROTEIN CTR9 HOMOLOG"/>
    <property type="match status" value="1"/>
</dbReference>
<feature type="repeat" description="TPR" evidence="3">
    <location>
        <begin position="351"/>
        <end position="384"/>
    </location>
</feature>
<evidence type="ECO:0000313" key="5">
    <source>
        <dbReference type="EMBL" id="OLY84813.1"/>
    </source>
</evidence>
<dbReference type="GO" id="GO:0016593">
    <property type="term" value="C:Cdc73/Paf1 complex"/>
    <property type="evidence" value="ECO:0007669"/>
    <property type="project" value="TreeGrafter"/>
</dbReference>
<keyword evidence="2 3" id="KW-0802">TPR repeat</keyword>
<feature type="region of interest" description="Disordered" evidence="4">
    <location>
        <begin position="1014"/>
        <end position="1052"/>
    </location>
</feature>
<dbReference type="InterPro" id="IPR011990">
    <property type="entry name" value="TPR-like_helical_dom_sf"/>
</dbReference>
<dbReference type="Gene3D" id="1.25.40.10">
    <property type="entry name" value="Tetratricopeptide repeat domain"/>
    <property type="match status" value="4"/>
</dbReference>
<feature type="compositionally biased region" description="Basic residues" evidence="4">
    <location>
        <begin position="1395"/>
        <end position="1406"/>
    </location>
</feature>
<keyword evidence="1" id="KW-0677">Repeat</keyword>
<evidence type="ECO:0000256" key="4">
    <source>
        <dbReference type="SAM" id="MobiDB-lite"/>
    </source>
</evidence>
<feature type="region of interest" description="Disordered" evidence="4">
    <location>
        <begin position="1265"/>
        <end position="1559"/>
    </location>
</feature>
<dbReference type="SMART" id="SM00028">
    <property type="entry name" value="TPR"/>
    <property type="match status" value="9"/>
</dbReference>
<proteinExistence type="predicted"/>
<feature type="compositionally biased region" description="Basic and acidic residues" evidence="4">
    <location>
        <begin position="1381"/>
        <end position="1394"/>
    </location>
</feature>
<feature type="compositionally biased region" description="Basic and acidic residues" evidence="4">
    <location>
        <begin position="1488"/>
        <end position="1505"/>
    </location>
</feature>
<feature type="region of interest" description="Disordered" evidence="4">
    <location>
        <begin position="1139"/>
        <end position="1159"/>
    </location>
</feature>
<dbReference type="STRING" id="133383.A0A1R0H6S0"/>
<dbReference type="GO" id="GO:0000993">
    <property type="term" value="F:RNA polymerase II complex binding"/>
    <property type="evidence" value="ECO:0007669"/>
    <property type="project" value="TreeGrafter"/>
</dbReference>
<accession>A0A1R0H6S0</accession>
<evidence type="ECO:0000313" key="6">
    <source>
        <dbReference type="Proteomes" id="UP000187455"/>
    </source>
</evidence>
<sequence length="1587" mass="178067">MDVPHTRVIEIPLEGSENVLEIDCSQLPESSFDICEVLEQEKSHIKFYLIFALEYYRQDKLDEAIFLLKRGLSRDTLSDVLIKLPLINCLANIYIHKGKSLFIQDSNKNISFEDPFDFAKRYDSFNTIQNDIKNGKDAFFQLASTLFKEADRISPDDPSTMLGRAILHLANNQLDSSLSLFNSILNKDPKNIGALQGKARVQLSKGLYSSSLSSFQSILSLYPFSKPDPRIGIAICFSNLGKIQESKLSLERDPKNIAAKVMLSTTLFNEAKELMSNSLISDEDHSVVLSASKDIVNIAMSTLRDAYQMNPNNPSVLLLLSGRFYLQNKLNLSEDFAKKAFILSDSPTIQSDAQFHLARVYHSLANYPKAHEHYQKSLSLNQSNYLSRFGLGKIQIYNSKMAAAVSTFQNLLSVFPQCIEIIDSLAYLHSKLSNQKLQAVEYYELEIKTIISCQKSDYNGDWSNELHLFSDPFIFLQCASLLESISVSKSKSYYLAAKSIYTGAHLKESDKKYLCNSYSLPQIMNNIGALYLLSNENDLGVKELNNALQSLINLNDTPDQAIPDSFIDDPSYKKSSTNGIQNPPLSESTIKYNLARAHEVIGNFDIARRLHSEILEKYPLYVDSMLRLSVISYRILGDHDLSQSYIAKALRINPSNISSLLIKAEFQLCQGDLQSGRRTLEFILKNVDRHDLYTLCSLGNYYLKAVRSESLALNLIIQSLNPATVSGLQKSDCHNILQAEKFLNEPTRSEYKKRMSSLTTNYKRAHEFFKKCLTLSPRCLAAVSGFGAVMAERGFFKEARDILLEVHDAQTSYTIDASLVSSSTTTSSAQNSVSSSKSLIPSSNNGNAKKGTNPIVAPNFVDSFSSSNLGYELPLVLGGGPSEDIQLSVTANLAHIYSELGQHRASTNLYEGCIKRAQLLTSNVKSYASNFSETSISRSLQLCYAKTLYTQARIKKSIPTMQQAISILSNLCSESERLEKLASKQSDFLSQSLLDKSKHNNTDEALNDMRNSSELLPSVNSDSFPESNNKNLEDESSKSSNMDLNDGTPATLPEKQIPVLSISKNDNTTVLVDECDPILLYDLALAKQYLAQMVSDLTIEQCSLEELESVTAGLDESNLVFLKISSAKEPLSELTKKLKSNNKLNDSNQPSSEKSMEKRKVSLAEKNLNSIKFGVDPKMALQRASFGKYLYTSLQNKIVNYVELEEKKKLQAAASRKRRLEHKKLVEEQNLAKLEEQRIKDEEMLIQTKLKNERLRAEMTITDSYDAGNTYNEGQSNSDSGYKNNGAADYGAEIGVKSEKGSKRVNRKNPRGTQGSTTKVKRRVSSKNKPGLYEQETSHRGSDLVNSNSEVERSYYSSDNLPDKKPVLSPRSSSFKKRRRDIIESRSSVGDKNRSQSKRNKPVKSRHVSDISDEDSRYGISKSRRNGSRSPSHNRRFEKKKQRIDSESSDISSSNDTPRFNSDKEKFTKNQLPEDSDSSDVISFKKSTRIEGREKSYKRERDYADYSKNPKKVKNEDYQESKDGQNRSHASTDDKFVSSPHNEVETETRNQVSEPEIAAHYSENELFGIDSDLSSDIISGIDSDLSD</sequence>
<protein>
    <submittedName>
        <fullName evidence="5">RNA polymerase-associated protein CTR9-like protein</fullName>
    </submittedName>
</protein>
<evidence type="ECO:0000256" key="2">
    <source>
        <dbReference type="ARBA" id="ARBA00022803"/>
    </source>
</evidence>
<feature type="compositionally biased region" description="Basic and acidic residues" evidence="4">
    <location>
        <begin position="1513"/>
        <end position="1548"/>
    </location>
</feature>
<name>A0A1R0H6S0_9FUNG</name>
<dbReference type="SUPFAM" id="SSF48452">
    <property type="entry name" value="TPR-like"/>
    <property type="match status" value="3"/>
</dbReference>
<evidence type="ECO:0000256" key="1">
    <source>
        <dbReference type="ARBA" id="ARBA00022737"/>
    </source>
</evidence>
<keyword evidence="6" id="KW-1185">Reference proteome</keyword>
<reference evidence="5 6" key="1">
    <citation type="journal article" date="2016" name="Mol. Biol. Evol.">
        <title>Genome-Wide Survey of Gut Fungi (Harpellales) Reveals the First Horizontally Transferred Ubiquitin Gene from a Mosquito Host.</title>
        <authorList>
            <person name="Wang Y."/>
            <person name="White M.M."/>
            <person name="Kvist S."/>
            <person name="Moncalvo J.M."/>
        </authorList>
    </citation>
    <scope>NUCLEOTIDE SEQUENCE [LARGE SCALE GENOMIC DNA]</scope>
    <source>
        <strain evidence="5 6">ALG-7-W6</strain>
    </source>
</reference>
<dbReference type="PROSITE" id="PS50005">
    <property type="entry name" value="TPR"/>
    <property type="match status" value="1"/>
</dbReference>
<dbReference type="InterPro" id="IPR019734">
    <property type="entry name" value="TPR_rpt"/>
</dbReference>
<dbReference type="GO" id="GO:0006368">
    <property type="term" value="P:transcription elongation by RNA polymerase II"/>
    <property type="evidence" value="ECO:0007669"/>
    <property type="project" value="TreeGrafter"/>
</dbReference>
<feature type="compositionally biased region" description="Basic residues" evidence="4">
    <location>
        <begin position="1422"/>
        <end position="1442"/>
    </location>
</feature>